<gene>
    <name evidence="1" type="ORF">M0R45_025765</name>
</gene>
<proteinExistence type="predicted"/>
<dbReference type="EMBL" id="JBEDUW010000005">
    <property type="protein sequence ID" value="KAK9928641.1"/>
    <property type="molecule type" value="Genomic_DNA"/>
</dbReference>
<accession>A0AAW1WXD4</accession>
<reference evidence="1 2" key="1">
    <citation type="journal article" date="2023" name="G3 (Bethesda)">
        <title>A chromosome-length genome assembly and annotation of blackberry (Rubus argutus, cv. 'Hillquist').</title>
        <authorList>
            <person name="Bruna T."/>
            <person name="Aryal R."/>
            <person name="Dudchenko O."/>
            <person name="Sargent D.J."/>
            <person name="Mead D."/>
            <person name="Buti M."/>
            <person name="Cavallini A."/>
            <person name="Hytonen T."/>
            <person name="Andres J."/>
            <person name="Pham M."/>
            <person name="Weisz D."/>
            <person name="Mascagni F."/>
            <person name="Usai G."/>
            <person name="Natali L."/>
            <person name="Bassil N."/>
            <person name="Fernandez G.E."/>
            <person name="Lomsadze A."/>
            <person name="Armour M."/>
            <person name="Olukolu B."/>
            <person name="Poorten T."/>
            <person name="Britton C."/>
            <person name="Davik J."/>
            <person name="Ashrafi H."/>
            <person name="Aiden E.L."/>
            <person name="Borodovsky M."/>
            <person name="Worthington M."/>
        </authorList>
    </citation>
    <scope>NUCLEOTIDE SEQUENCE [LARGE SCALE GENOMIC DNA]</scope>
    <source>
        <strain evidence="1">PI 553951</strain>
    </source>
</reference>
<dbReference type="AlphaFoldDB" id="A0AAW1WXD4"/>
<organism evidence="1 2">
    <name type="scientific">Rubus argutus</name>
    <name type="common">Southern blackberry</name>
    <dbReference type="NCBI Taxonomy" id="59490"/>
    <lineage>
        <taxon>Eukaryota</taxon>
        <taxon>Viridiplantae</taxon>
        <taxon>Streptophyta</taxon>
        <taxon>Embryophyta</taxon>
        <taxon>Tracheophyta</taxon>
        <taxon>Spermatophyta</taxon>
        <taxon>Magnoliopsida</taxon>
        <taxon>eudicotyledons</taxon>
        <taxon>Gunneridae</taxon>
        <taxon>Pentapetalae</taxon>
        <taxon>rosids</taxon>
        <taxon>fabids</taxon>
        <taxon>Rosales</taxon>
        <taxon>Rosaceae</taxon>
        <taxon>Rosoideae</taxon>
        <taxon>Rosoideae incertae sedis</taxon>
        <taxon>Rubus</taxon>
    </lineage>
</organism>
<protein>
    <submittedName>
        <fullName evidence="1">Uncharacterized protein</fullName>
    </submittedName>
</protein>
<comment type="caution">
    <text evidence="1">The sequence shown here is derived from an EMBL/GenBank/DDBJ whole genome shotgun (WGS) entry which is preliminary data.</text>
</comment>
<evidence type="ECO:0000313" key="2">
    <source>
        <dbReference type="Proteomes" id="UP001457282"/>
    </source>
</evidence>
<sequence>MQSWTMRSASGTKAWRQWDWSWASGSRVKYAKPFWVTKIGVARKRENPTRPKGLQGCCKEFNRSGMGLVFIPVEDAVRDAVESLESRGFLKQE</sequence>
<keyword evidence="2" id="KW-1185">Reference proteome</keyword>
<dbReference type="Proteomes" id="UP001457282">
    <property type="component" value="Unassembled WGS sequence"/>
</dbReference>
<evidence type="ECO:0000313" key="1">
    <source>
        <dbReference type="EMBL" id="KAK9928641.1"/>
    </source>
</evidence>
<name>A0AAW1WXD4_RUBAR</name>